<dbReference type="AlphaFoldDB" id="A0A645IYC2"/>
<sequence>MVQLRKCDSHFTATRSRCGYNHKPTLGFYILVAAITLVADNACVIVGIAFDREVAVHLDSERAESLFKRNRCALSCVMGDNNAADIQSYFAESVNKTQCVKVIGDTKVAPHLVFLYIICAYDDNDLRFVFELH</sequence>
<evidence type="ECO:0000313" key="2">
    <source>
        <dbReference type="EMBL" id="MPN56445.1"/>
    </source>
</evidence>
<keyword evidence="1" id="KW-1133">Transmembrane helix</keyword>
<name>A0A645IYC2_9ZZZZ</name>
<protein>
    <submittedName>
        <fullName evidence="2">Uncharacterized protein</fullName>
    </submittedName>
</protein>
<feature type="transmembrane region" description="Helical" evidence="1">
    <location>
        <begin position="26"/>
        <end position="50"/>
    </location>
</feature>
<organism evidence="2">
    <name type="scientific">bioreactor metagenome</name>
    <dbReference type="NCBI Taxonomy" id="1076179"/>
    <lineage>
        <taxon>unclassified sequences</taxon>
        <taxon>metagenomes</taxon>
        <taxon>ecological metagenomes</taxon>
    </lineage>
</organism>
<keyword evidence="1" id="KW-0812">Transmembrane</keyword>
<gene>
    <name evidence="2" type="ORF">SDC9_204134</name>
</gene>
<keyword evidence="1" id="KW-0472">Membrane</keyword>
<accession>A0A645IYC2</accession>
<evidence type="ECO:0000256" key="1">
    <source>
        <dbReference type="SAM" id="Phobius"/>
    </source>
</evidence>
<reference evidence="2" key="1">
    <citation type="submission" date="2019-08" db="EMBL/GenBank/DDBJ databases">
        <authorList>
            <person name="Kucharzyk K."/>
            <person name="Murdoch R.W."/>
            <person name="Higgins S."/>
            <person name="Loffler F."/>
        </authorList>
    </citation>
    <scope>NUCLEOTIDE SEQUENCE</scope>
</reference>
<comment type="caution">
    <text evidence="2">The sequence shown here is derived from an EMBL/GenBank/DDBJ whole genome shotgun (WGS) entry which is preliminary data.</text>
</comment>
<dbReference type="EMBL" id="VSSQ01126777">
    <property type="protein sequence ID" value="MPN56445.1"/>
    <property type="molecule type" value="Genomic_DNA"/>
</dbReference>
<proteinExistence type="predicted"/>